<dbReference type="EMBL" id="QKWP01001467">
    <property type="protein sequence ID" value="RIB08744.1"/>
    <property type="molecule type" value="Genomic_DNA"/>
</dbReference>
<sequence length="126" mass="14580">MSNFDISVPPNTVISPNWYSLYWPFDSSAANYLYKENDIRWYTTIWTIIFFIIIYGFAGILACIVFHKYRWSFLILVGFLFVAVTTGFVGGMIIGYVLAALYSSGDFPMSVWIPFIWGLIQNTWIL</sequence>
<feature type="transmembrane region" description="Helical" evidence="6">
    <location>
        <begin position="73"/>
        <end position="101"/>
    </location>
</feature>
<dbReference type="Pfam" id="PF10190">
    <property type="entry name" value="Tmemb_170"/>
    <property type="match status" value="1"/>
</dbReference>
<feature type="transmembrane region" description="Helical" evidence="6">
    <location>
        <begin position="107"/>
        <end position="125"/>
    </location>
</feature>
<protein>
    <recommendedName>
        <fullName evidence="9">Integral membrane protein</fullName>
    </recommendedName>
</protein>
<feature type="transmembrane region" description="Helical" evidence="6">
    <location>
        <begin position="41"/>
        <end position="66"/>
    </location>
</feature>
<dbReference type="PANTHER" id="PTHR22779:SF6">
    <property type="entry name" value="SD17342P"/>
    <property type="match status" value="1"/>
</dbReference>
<evidence type="ECO:0000256" key="4">
    <source>
        <dbReference type="ARBA" id="ARBA00022989"/>
    </source>
</evidence>
<evidence type="ECO:0000313" key="8">
    <source>
        <dbReference type="Proteomes" id="UP000266673"/>
    </source>
</evidence>
<keyword evidence="3 6" id="KW-0812">Transmembrane</keyword>
<evidence type="ECO:0000313" key="7">
    <source>
        <dbReference type="EMBL" id="RIB08744.1"/>
    </source>
</evidence>
<dbReference type="Proteomes" id="UP000266673">
    <property type="component" value="Unassembled WGS sequence"/>
</dbReference>
<evidence type="ECO:0000256" key="3">
    <source>
        <dbReference type="ARBA" id="ARBA00022692"/>
    </source>
</evidence>
<gene>
    <name evidence="7" type="ORF">C2G38_324030</name>
</gene>
<dbReference type="InterPro" id="IPR019334">
    <property type="entry name" value="TMEM170A/B/YPR153W-like"/>
</dbReference>
<dbReference type="STRING" id="44941.A0A397UEY5"/>
<evidence type="ECO:0000256" key="5">
    <source>
        <dbReference type="ARBA" id="ARBA00023136"/>
    </source>
</evidence>
<organism evidence="7 8">
    <name type="scientific">Gigaspora rosea</name>
    <dbReference type="NCBI Taxonomy" id="44941"/>
    <lineage>
        <taxon>Eukaryota</taxon>
        <taxon>Fungi</taxon>
        <taxon>Fungi incertae sedis</taxon>
        <taxon>Mucoromycota</taxon>
        <taxon>Glomeromycotina</taxon>
        <taxon>Glomeromycetes</taxon>
        <taxon>Diversisporales</taxon>
        <taxon>Gigasporaceae</taxon>
        <taxon>Gigaspora</taxon>
    </lineage>
</organism>
<keyword evidence="8" id="KW-1185">Reference proteome</keyword>
<keyword evidence="4 6" id="KW-1133">Transmembrane helix</keyword>
<comment type="subcellular location">
    <subcellularLocation>
        <location evidence="1">Membrane</location>
        <topology evidence="1">Multi-pass membrane protein</topology>
    </subcellularLocation>
</comment>
<accession>A0A397UEY5</accession>
<dbReference type="OrthoDB" id="2131401at2759"/>
<evidence type="ECO:0000256" key="2">
    <source>
        <dbReference type="ARBA" id="ARBA00006325"/>
    </source>
</evidence>
<comment type="caution">
    <text evidence="7">The sequence shown here is derived from an EMBL/GenBank/DDBJ whole genome shotgun (WGS) entry which is preliminary data.</text>
</comment>
<dbReference type="GO" id="GO:0016020">
    <property type="term" value="C:membrane"/>
    <property type="evidence" value="ECO:0007669"/>
    <property type="project" value="UniProtKB-SubCell"/>
</dbReference>
<evidence type="ECO:0000256" key="1">
    <source>
        <dbReference type="ARBA" id="ARBA00004141"/>
    </source>
</evidence>
<dbReference type="PANTHER" id="PTHR22779">
    <property type="entry name" value="SD17342P"/>
    <property type="match status" value="1"/>
</dbReference>
<comment type="similarity">
    <text evidence="2">Belongs to the TMEM170 family.</text>
</comment>
<evidence type="ECO:0000256" key="6">
    <source>
        <dbReference type="SAM" id="Phobius"/>
    </source>
</evidence>
<dbReference type="AlphaFoldDB" id="A0A397UEY5"/>
<evidence type="ECO:0008006" key="9">
    <source>
        <dbReference type="Google" id="ProtNLM"/>
    </source>
</evidence>
<keyword evidence="5 6" id="KW-0472">Membrane</keyword>
<reference evidence="7 8" key="1">
    <citation type="submission" date="2018-06" db="EMBL/GenBank/DDBJ databases">
        <title>Comparative genomics reveals the genomic features of Rhizophagus irregularis, R. cerebriforme, R. diaphanum and Gigaspora rosea, and their symbiotic lifestyle signature.</title>
        <authorList>
            <person name="Morin E."/>
            <person name="San Clemente H."/>
            <person name="Chen E.C.H."/>
            <person name="De La Providencia I."/>
            <person name="Hainaut M."/>
            <person name="Kuo A."/>
            <person name="Kohler A."/>
            <person name="Murat C."/>
            <person name="Tang N."/>
            <person name="Roy S."/>
            <person name="Loubradou J."/>
            <person name="Henrissat B."/>
            <person name="Grigoriev I.V."/>
            <person name="Corradi N."/>
            <person name="Roux C."/>
            <person name="Martin F.M."/>
        </authorList>
    </citation>
    <scope>NUCLEOTIDE SEQUENCE [LARGE SCALE GENOMIC DNA]</scope>
    <source>
        <strain evidence="7 8">DAOM 194757</strain>
    </source>
</reference>
<name>A0A397UEY5_9GLOM</name>
<proteinExistence type="inferred from homology"/>